<dbReference type="RefSeq" id="WP_306704846.1">
    <property type="nucleotide sequence ID" value="NZ_JAUJFI010000026.1"/>
</dbReference>
<evidence type="ECO:0000313" key="10">
    <source>
        <dbReference type="EMBL" id="MDQ2102591.1"/>
    </source>
</evidence>
<evidence type="ECO:0000256" key="8">
    <source>
        <dbReference type="SAM" id="Coils"/>
    </source>
</evidence>
<dbReference type="NCBIfam" id="TIGR01844">
    <property type="entry name" value="type_I_sec_TolC"/>
    <property type="match status" value="1"/>
</dbReference>
<keyword evidence="8" id="KW-0175">Coiled coil</keyword>
<reference evidence="10 11" key="1">
    <citation type="submission" date="2023-06" db="EMBL/GenBank/DDBJ databases">
        <title>Azospirillum isscasensis sp.nov, a bacterium isolated from rhizosphere soil of rice.</title>
        <authorList>
            <person name="Wang H."/>
        </authorList>
    </citation>
    <scope>NUCLEOTIDE SEQUENCE [LARGE SCALE GENOMIC DNA]</scope>
    <source>
        <strain evidence="10 11">C340-1</strain>
    </source>
</reference>
<evidence type="ECO:0000256" key="7">
    <source>
        <dbReference type="ARBA" id="ARBA00023237"/>
    </source>
</evidence>
<keyword evidence="5" id="KW-0812">Transmembrane</keyword>
<dbReference type="Pfam" id="PF02321">
    <property type="entry name" value="OEP"/>
    <property type="match status" value="2"/>
</dbReference>
<sequence length="452" mass="48705">MATALTLGVAFVGSIDTASAQSLEDALAQAYSNNPALAAQRARQRAVDEGVPQALSGYRPTVRATAGITRNATNSTFQGGETGSENNAKSVGLSATQPIYDATVGPAVRRAERTVEAQRATVLANEQQILLNAAAAYLDVVQNQAVLELQANNEQVLRRQLDAARDRFRVGEYTRTDVSQSESRLAASIAARISAEGTLQASRATYERVVGSMPGKLKAPKPKFKLPATLDEVVEMARSNNPSVLSASYTEAAQREAVDQQFGRLLPSANLSAQATRTIDAGRSSGIDIKRQDGAQLTAQLTIPLYQAGLPEALTREAKHTANQARLQIDDTRRQAVEAAISAWQGLQAARASIESYNSQIRAAEIALEGVRQEAQVGSRTVLDVLNQEQELLNARVNLVRAQRTEMVQAFTVLGAIGQLTARQLNLPVQYYDADTHYKQVRNKWIGTGVPE</sequence>
<evidence type="ECO:0000256" key="2">
    <source>
        <dbReference type="ARBA" id="ARBA00007613"/>
    </source>
</evidence>
<evidence type="ECO:0000256" key="9">
    <source>
        <dbReference type="SAM" id="MobiDB-lite"/>
    </source>
</evidence>
<comment type="similarity">
    <text evidence="2">Belongs to the outer membrane factor (OMF) (TC 1.B.17) family.</text>
</comment>
<gene>
    <name evidence="10" type="ORF">QSG27_07795</name>
</gene>
<keyword evidence="11" id="KW-1185">Reference proteome</keyword>
<keyword evidence="3" id="KW-0813">Transport</keyword>
<comment type="caution">
    <text evidence="10">The sequence shown here is derived from an EMBL/GenBank/DDBJ whole genome shotgun (WGS) entry which is preliminary data.</text>
</comment>
<organism evidence="10 11">
    <name type="scientific">Azospirillum isscasi</name>
    <dbReference type="NCBI Taxonomy" id="3053926"/>
    <lineage>
        <taxon>Bacteria</taxon>
        <taxon>Pseudomonadati</taxon>
        <taxon>Pseudomonadota</taxon>
        <taxon>Alphaproteobacteria</taxon>
        <taxon>Rhodospirillales</taxon>
        <taxon>Azospirillaceae</taxon>
        <taxon>Azospirillum</taxon>
    </lineage>
</organism>
<dbReference type="EMBL" id="JAUJFI010000026">
    <property type="protein sequence ID" value="MDQ2102591.1"/>
    <property type="molecule type" value="Genomic_DNA"/>
</dbReference>
<dbReference type="InterPro" id="IPR003423">
    <property type="entry name" value="OMP_efflux"/>
</dbReference>
<dbReference type="Proteomes" id="UP001227317">
    <property type="component" value="Unassembled WGS sequence"/>
</dbReference>
<evidence type="ECO:0000256" key="5">
    <source>
        <dbReference type="ARBA" id="ARBA00022692"/>
    </source>
</evidence>
<evidence type="ECO:0000256" key="3">
    <source>
        <dbReference type="ARBA" id="ARBA00022448"/>
    </source>
</evidence>
<comment type="subcellular location">
    <subcellularLocation>
        <location evidence="1">Cell outer membrane</location>
    </subcellularLocation>
</comment>
<dbReference type="SUPFAM" id="SSF56954">
    <property type="entry name" value="Outer membrane efflux proteins (OEP)"/>
    <property type="match status" value="1"/>
</dbReference>
<evidence type="ECO:0000256" key="1">
    <source>
        <dbReference type="ARBA" id="ARBA00004442"/>
    </source>
</evidence>
<dbReference type="PANTHER" id="PTHR30026">
    <property type="entry name" value="OUTER MEMBRANE PROTEIN TOLC"/>
    <property type="match status" value="1"/>
</dbReference>
<dbReference type="InterPro" id="IPR051906">
    <property type="entry name" value="TolC-like"/>
</dbReference>
<accession>A0ABU0WEG4</accession>
<protein>
    <submittedName>
        <fullName evidence="10">TolC family outer membrane protein</fullName>
    </submittedName>
</protein>
<keyword evidence="7" id="KW-0998">Cell outer membrane</keyword>
<feature type="coiled-coil region" evidence="8">
    <location>
        <begin position="347"/>
        <end position="405"/>
    </location>
</feature>
<dbReference type="Gene3D" id="1.20.1600.10">
    <property type="entry name" value="Outer membrane efflux proteins (OEP)"/>
    <property type="match status" value="1"/>
</dbReference>
<keyword evidence="6" id="KW-0472">Membrane</keyword>
<evidence type="ECO:0000256" key="6">
    <source>
        <dbReference type="ARBA" id="ARBA00023136"/>
    </source>
</evidence>
<dbReference type="PANTHER" id="PTHR30026:SF22">
    <property type="entry name" value="OUTER MEMBRANE EFFLUX PROTEIN"/>
    <property type="match status" value="1"/>
</dbReference>
<evidence type="ECO:0000256" key="4">
    <source>
        <dbReference type="ARBA" id="ARBA00022452"/>
    </source>
</evidence>
<keyword evidence="4" id="KW-1134">Transmembrane beta strand</keyword>
<evidence type="ECO:0000313" key="11">
    <source>
        <dbReference type="Proteomes" id="UP001227317"/>
    </source>
</evidence>
<name>A0ABU0WEG4_9PROT</name>
<dbReference type="InterPro" id="IPR010130">
    <property type="entry name" value="T1SS_OMP_TolC"/>
</dbReference>
<proteinExistence type="inferred from homology"/>
<feature type="region of interest" description="Disordered" evidence="9">
    <location>
        <begin position="70"/>
        <end position="89"/>
    </location>
</feature>